<dbReference type="AlphaFoldDB" id="A0A927IF75"/>
<dbReference type="Proteomes" id="UP000622317">
    <property type="component" value="Unassembled WGS sequence"/>
</dbReference>
<evidence type="ECO:0000313" key="2">
    <source>
        <dbReference type="Proteomes" id="UP000622317"/>
    </source>
</evidence>
<keyword evidence="2" id="KW-1185">Reference proteome</keyword>
<sequence>MKTTLQAFLLFCIAICSARGDRALLPNQPSCYALAVSANELIALGEEGAKERLKEEWTDSGKNGDLFAVESARERLGWLSRILYLPGPNGIRQPLFGGLGLPWNTMDHGDWPLYPLVESSGIFFVLADGYVIAGLPEDPIAYLHYCGENGTFRTAPLKVPNEAEAMVALEELLESKEWNSIKWKDSKWHSQGGGFEYEFDKSERIKYLKKQTEFDR</sequence>
<organism evidence="1 2">
    <name type="scientific">Pelagicoccus enzymogenes</name>
    <dbReference type="NCBI Taxonomy" id="2773457"/>
    <lineage>
        <taxon>Bacteria</taxon>
        <taxon>Pseudomonadati</taxon>
        <taxon>Verrucomicrobiota</taxon>
        <taxon>Opitutia</taxon>
        <taxon>Puniceicoccales</taxon>
        <taxon>Pelagicoccaceae</taxon>
        <taxon>Pelagicoccus</taxon>
    </lineage>
</organism>
<accession>A0A927IF75</accession>
<gene>
    <name evidence="1" type="ORF">IEN85_09960</name>
</gene>
<evidence type="ECO:0000313" key="1">
    <source>
        <dbReference type="EMBL" id="MBD5779817.1"/>
    </source>
</evidence>
<reference evidence="1" key="1">
    <citation type="submission" date="2020-09" db="EMBL/GenBank/DDBJ databases">
        <title>Pelagicoccus enzymogenes sp. nov. with an EPS production, isolated from marine sediment.</title>
        <authorList>
            <person name="Feng X."/>
        </authorList>
    </citation>
    <scope>NUCLEOTIDE SEQUENCE</scope>
    <source>
        <strain evidence="1">NFK12</strain>
    </source>
</reference>
<protein>
    <submittedName>
        <fullName evidence="1">Uncharacterized protein</fullName>
    </submittedName>
</protein>
<name>A0A927IF75_9BACT</name>
<dbReference type="RefSeq" id="WP_191616954.1">
    <property type="nucleotide sequence ID" value="NZ_JACYFG010000015.1"/>
</dbReference>
<comment type="caution">
    <text evidence="1">The sequence shown here is derived from an EMBL/GenBank/DDBJ whole genome shotgun (WGS) entry which is preliminary data.</text>
</comment>
<dbReference type="EMBL" id="JACYFG010000015">
    <property type="protein sequence ID" value="MBD5779817.1"/>
    <property type="molecule type" value="Genomic_DNA"/>
</dbReference>
<proteinExistence type="predicted"/>